<keyword evidence="2 4" id="KW-0808">Transferase</keyword>
<dbReference type="EMBL" id="JBHSNS010000002">
    <property type="protein sequence ID" value="MFC5728922.1"/>
    <property type="molecule type" value="Genomic_DNA"/>
</dbReference>
<dbReference type="Gene3D" id="3.30.1540.10">
    <property type="entry name" value="formyl-coa transferase, domain 3"/>
    <property type="match status" value="1"/>
</dbReference>
<comment type="similarity">
    <text evidence="1">Belongs to the CoA-transferase III family.</text>
</comment>
<dbReference type="InterPro" id="IPR023606">
    <property type="entry name" value="CoA-Trfase_III_dom_1_sf"/>
</dbReference>
<evidence type="ECO:0000256" key="3">
    <source>
        <dbReference type="SAM" id="MobiDB-lite"/>
    </source>
</evidence>
<gene>
    <name evidence="4" type="ORF">ACFPQB_08325</name>
</gene>
<protein>
    <submittedName>
        <fullName evidence="4">CoA transferase</fullName>
    </submittedName>
</protein>
<dbReference type="PANTHER" id="PTHR48228:SF6">
    <property type="entry name" value="L-CARNITINE COA-TRANSFERASE"/>
    <property type="match status" value="1"/>
</dbReference>
<comment type="caution">
    <text evidence="4">The sequence shown here is derived from an EMBL/GenBank/DDBJ whole genome shotgun (WGS) entry which is preliminary data.</text>
</comment>
<keyword evidence="5" id="KW-1185">Reference proteome</keyword>
<dbReference type="GO" id="GO:0016740">
    <property type="term" value="F:transferase activity"/>
    <property type="evidence" value="ECO:0007669"/>
    <property type="project" value="UniProtKB-KW"/>
</dbReference>
<reference evidence="5" key="1">
    <citation type="journal article" date="2019" name="Int. J. Syst. Evol. Microbiol.">
        <title>The Global Catalogue of Microorganisms (GCM) 10K type strain sequencing project: providing services to taxonomists for standard genome sequencing and annotation.</title>
        <authorList>
            <consortium name="The Broad Institute Genomics Platform"/>
            <consortium name="The Broad Institute Genome Sequencing Center for Infectious Disease"/>
            <person name="Wu L."/>
            <person name="Ma J."/>
        </authorList>
    </citation>
    <scope>NUCLEOTIDE SEQUENCE [LARGE SCALE GENOMIC DNA]</scope>
    <source>
        <strain evidence="5">YIM 94188</strain>
    </source>
</reference>
<dbReference type="Proteomes" id="UP001596072">
    <property type="component" value="Unassembled WGS sequence"/>
</dbReference>
<name>A0ABW0ZEH8_9ACTN</name>
<evidence type="ECO:0000256" key="1">
    <source>
        <dbReference type="ARBA" id="ARBA00008383"/>
    </source>
</evidence>
<feature type="region of interest" description="Disordered" evidence="3">
    <location>
        <begin position="351"/>
        <end position="372"/>
    </location>
</feature>
<evidence type="ECO:0000256" key="2">
    <source>
        <dbReference type="ARBA" id="ARBA00022679"/>
    </source>
</evidence>
<evidence type="ECO:0000313" key="4">
    <source>
        <dbReference type="EMBL" id="MFC5728922.1"/>
    </source>
</evidence>
<dbReference type="Gene3D" id="3.40.50.10540">
    <property type="entry name" value="Crotonobetainyl-coa:carnitine coa-transferase, domain 1"/>
    <property type="match status" value="1"/>
</dbReference>
<organism evidence="4 5">
    <name type="scientific">Nocardioides vastitatis</name>
    <dbReference type="NCBI Taxonomy" id="2568655"/>
    <lineage>
        <taxon>Bacteria</taxon>
        <taxon>Bacillati</taxon>
        <taxon>Actinomycetota</taxon>
        <taxon>Actinomycetes</taxon>
        <taxon>Propionibacteriales</taxon>
        <taxon>Nocardioidaceae</taxon>
        <taxon>Nocardioides</taxon>
    </lineage>
</organism>
<evidence type="ECO:0000313" key="5">
    <source>
        <dbReference type="Proteomes" id="UP001596072"/>
    </source>
</evidence>
<dbReference type="InterPro" id="IPR003673">
    <property type="entry name" value="CoA-Trfase_fam_III"/>
</dbReference>
<dbReference type="InterPro" id="IPR050509">
    <property type="entry name" value="CoA-transferase_III"/>
</dbReference>
<dbReference type="InterPro" id="IPR044855">
    <property type="entry name" value="CoA-Trfase_III_dom3_sf"/>
</dbReference>
<dbReference type="RefSeq" id="WP_136435070.1">
    <property type="nucleotide sequence ID" value="NZ_JBHSNS010000002.1"/>
</dbReference>
<accession>A0ABW0ZEH8</accession>
<dbReference type="SUPFAM" id="SSF89796">
    <property type="entry name" value="CoA-transferase family III (CaiB/BaiF)"/>
    <property type="match status" value="1"/>
</dbReference>
<dbReference type="PANTHER" id="PTHR48228">
    <property type="entry name" value="SUCCINYL-COA--D-CITRAMALATE COA-TRANSFERASE"/>
    <property type="match status" value="1"/>
</dbReference>
<proteinExistence type="inferred from homology"/>
<dbReference type="Pfam" id="PF02515">
    <property type="entry name" value="CoA_transf_3"/>
    <property type="match status" value="1"/>
</dbReference>
<sequence>MASIDFSAPLDGVVVVDASTGLGSYCGRLLADLGAQVHRVGSDRFASPHRASFMNAGKIAASHDCDVIGLLAGAHLLVTDEGPAELTDRGLSPNAVAAAHPALVHVAISPFGMDGPYADRPATDLTLLAAGGLLALAGDPDRAPVRAWGEQTSVIAGTHAAVAALIALDVLEVSGVGQFVDVSVQEAVAHSLENAAQYLDLEGVTRRRVGAGPREAGTGLFTCRDGFVYLVGGLGGSPLAWDQIVAWLDDAGVANARELADGRWEDSTWRRSTEAVELFREQFESFADSRTKRDLVGQGQRRGISIAPVATPEDLLRDPQLLERSFFRTVDMDGHDVLLPGSPYRFRYSDVQPRAGSTPAAGRSLPCSAPSR</sequence>